<dbReference type="InterPro" id="IPR018392">
    <property type="entry name" value="LysM"/>
</dbReference>
<evidence type="ECO:0000256" key="1">
    <source>
        <dbReference type="ARBA" id="ARBA00007553"/>
    </source>
</evidence>
<dbReference type="InterPro" id="IPR036505">
    <property type="entry name" value="Amidase/PGRP_sf"/>
</dbReference>
<evidence type="ECO:0000313" key="4">
    <source>
        <dbReference type="Proteomes" id="UP001079657"/>
    </source>
</evidence>
<dbReference type="CDD" id="cd00118">
    <property type="entry name" value="LysM"/>
    <property type="match status" value="1"/>
</dbReference>
<keyword evidence="4" id="KW-1185">Reference proteome</keyword>
<reference evidence="3" key="1">
    <citation type="submission" date="2022-12" db="EMBL/GenBank/DDBJ databases">
        <authorList>
            <person name="Wang J."/>
        </authorList>
    </citation>
    <scope>NUCLEOTIDE SEQUENCE</scope>
    <source>
        <strain evidence="3">HY-42-06</strain>
    </source>
</reference>
<dbReference type="RefSeq" id="WP_268051855.1">
    <property type="nucleotide sequence ID" value="NZ_JAPQES010000014.1"/>
</dbReference>
<keyword evidence="3" id="KW-0378">Hydrolase</keyword>
<comment type="similarity">
    <text evidence="1">Belongs to the N-acetylmuramoyl-L-alanine amidase 2 family.</text>
</comment>
<accession>A0ABT4CUQ7</accession>
<dbReference type="Gene3D" id="3.10.350.10">
    <property type="entry name" value="LysM domain"/>
    <property type="match status" value="1"/>
</dbReference>
<dbReference type="SUPFAM" id="SSF54106">
    <property type="entry name" value="LysM domain"/>
    <property type="match status" value="1"/>
</dbReference>
<dbReference type="PANTHER" id="PTHR11022">
    <property type="entry name" value="PEPTIDOGLYCAN RECOGNITION PROTEIN"/>
    <property type="match status" value="1"/>
</dbReference>
<dbReference type="InterPro" id="IPR036779">
    <property type="entry name" value="LysM_dom_sf"/>
</dbReference>
<dbReference type="SMART" id="SM00701">
    <property type="entry name" value="PGRP"/>
    <property type="match status" value="1"/>
</dbReference>
<dbReference type="InterPro" id="IPR015510">
    <property type="entry name" value="PGRP"/>
</dbReference>
<gene>
    <name evidence="3" type="ORF">OXH55_19580</name>
</gene>
<dbReference type="EC" id="3.5.1.28" evidence="3"/>
<dbReference type="Proteomes" id="UP001079657">
    <property type="component" value="Unassembled WGS sequence"/>
</dbReference>
<sequence length="197" mass="22731">MEIIETNLNFEELQYGNKHTAIVLHHAEHSTCSVYDIHKWHKYDNGWSGIGYHFFITKDGQIYRGRPENSIGAHCKGHNSYTLGVCVQGNYMNESMPSAQKKSLIELCSYLCKRYDIKIIKGHRELGQTNCPGTKFPLMEIRESILNNKKGVDTYTVKRGDTLWAISKKYNMSVDKLKKLNNLTTDIIYLNQILRVL</sequence>
<proteinExistence type="inferred from homology"/>
<feature type="domain" description="LysM" evidence="2">
    <location>
        <begin position="153"/>
        <end position="196"/>
    </location>
</feature>
<dbReference type="CDD" id="cd06583">
    <property type="entry name" value="PGRP"/>
    <property type="match status" value="1"/>
</dbReference>
<dbReference type="Pfam" id="PF01510">
    <property type="entry name" value="Amidase_2"/>
    <property type="match status" value="1"/>
</dbReference>
<dbReference type="InterPro" id="IPR002502">
    <property type="entry name" value="Amidase_domain"/>
</dbReference>
<dbReference type="PANTHER" id="PTHR11022:SF41">
    <property type="entry name" value="PEPTIDOGLYCAN-RECOGNITION PROTEIN LC-RELATED"/>
    <property type="match status" value="1"/>
</dbReference>
<dbReference type="InterPro" id="IPR006619">
    <property type="entry name" value="PGRP_domain_met/bac"/>
</dbReference>
<organism evidence="3 4">
    <name type="scientific">Clostridium ganghwense</name>
    <dbReference type="NCBI Taxonomy" id="312089"/>
    <lineage>
        <taxon>Bacteria</taxon>
        <taxon>Bacillati</taxon>
        <taxon>Bacillota</taxon>
        <taxon>Clostridia</taxon>
        <taxon>Eubacteriales</taxon>
        <taxon>Clostridiaceae</taxon>
        <taxon>Clostridium</taxon>
    </lineage>
</organism>
<dbReference type="Pfam" id="PF01476">
    <property type="entry name" value="LysM"/>
    <property type="match status" value="1"/>
</dbReference>
<dbReference type="SMART" id="SM00257">
    <property type="entry name" value="LysM"/>
    <property type="match status" value="1"/>
</dbReference>
<dbReference type="SUPFAM" id="SSF55846">
    <property type="entry name" value="N-acetylmuramoyl-L-alanine amidase-like"/>
    <property type="match status" value="1"/>
</dbReference>
<protein>
    <submittedName>
        <fullName evidence="3">N-acetylmuramoyl-L-alanine amidase</fullName>
        <ecNumber evidence="3">3.5.1.28</ecNumber>
    </submittedName>
</protein>
<dbReference type="GO" id="GO:0008745">
    <property type="term" value="F:N-acetylmuramoyl-L-alanine amidase activity"/>
    <property type="evidence" value="ECO:0007669"/>
    <property type="project" value="UniProtKB-EC"/>
</dbReference>
<dbReference type="SMART" id="SM00644">
    <property type="entry name" value="Ami_2"/>
    <property type="match status" value="1"/>
</dbReference>
<name>A0ABT4CUQ7_9CLOT</name>
<comment type="caution">
    <text evidence="3">The sequence shown here is derived from an EMBL/GenBank/DDBJ whole genome shotgun (WGS) entry which is preliminary data.</text>
</comment>
<dbReference type="EMBL" id="JAPQES010000014">
    <property type="protein sequence ID" value="MCY6372792.1"/>
    <property type="molecule type" value="Genomic_DNA"/>
</dbReference>
<evidence type="ECO:0000259" key="2">
    <source>
        <dbReference type="PROSITE" id="PS51782"/>
    </source>
</evidence>
<dbReference type="PROSITE" id="PS51782">
    <property type="entry name" value="LYSM"/>
    <property type="match status" value="1"/>
</dbReference>
<evidence type="ECO:0000313" key="3">
    <source>
        <dbReference type="EMBL" id="MCY6372792.1"/>
    </source>
</evidence>
<dbReference type="Gene3D" id="3.40.80.10">
    <property type="entry name" value="Peptidoglycan recognition protein-like"/>
    <property type="match status" value="1"/>
</dbReference>